<dbReference type="InterPro" id="IPR009075">
    <property type="entry name" value="AcylCo_DH/oxidase_C"/>
</dbReference>
<dbReference type="Gene3D" id="1.10.540.10">
    <property type="entry name" value="Acyl-CoA dehydrogenase/oxidase, N-terminal domain"/>
    <property type="match status" value="1"/>
</dbReference>
<dbReference type="Pfam" id="PF02771">
    <property type="entry name" value="Acyl-CoA_dh_N"/>
    <property type="match status" value="1"/>
</dbReference>
<dbReference type="Proteomes" id="UP001185873">
    <property type="component" value="Unassembled WGS sequence"/>
</dbReference>
<organism evidence="8 9">
    <name type="scientific">Dietzia maris</name>
    <dbReference type="NCBI Taxonomy" id="37915"/>
    <lineage>
        <taxon>Bacteria</taxon>
        <taxon>Bacillati</taxon>
        <taxon>Actinomycetota</taxon>
        <taxon>Actinomycetes</taxon>
        <taxon>Mycobacteriales</taxon>
        <taxon>Dietziaceae</taxon>
        <taxon>Dietzia</taxon>
    </lineage>
</organism>
<dbReference type="SUPFAM" id="SSF47203">
    <property type="entry name" value="Acyl-CoA dehydrogenase C-terminal domain-like"/>
    <property type="match status" value="1"/>
</dbReference>
<dbReference type="AlphaFoldDB" id="A0AAE4QVB4"/>
<dbReference type="Pfam" id="PF00441">
    <property type="entry name" value="Acyl-CoA_dh_1"/>
    <property type="match status" value="1"/>
</dbReference>
<dbReference type="GO" id="GO:0003995">
    <property type="term" value="F:acyl-CoA dehydrogenase activity"/>
    <property type="evidence" value="ECO:0007669"/>
    <property type="project" value="TreeGrafter"/>
</dbReference>
<keyword evidence="3" id="KW-0285">Flavoprotein</keyword>
<feature type="domain" description="Acyl-CoA dehydrogenase/oxidase C-terminal" evidence="6">
    <location>
        <begin position="210"/>
        <end position="349"/>
    </location>
</feature>
<dbReference type="InterPro" id="IPR013786">
    <property type="entry name" value="AcylCoA_DH/ox_N"/>
</dbReference>
<evidence type="ECO:0000256" key="3">
    <source>
        <dbReference type="ARBA" id="ARBA00022630"/>
    </source>
</evidence>
<keyword evidence="5 8" id="KW-0560">Oxidoreductase</keyword>
<dbReference type="Gene3D" id="1.20.140.10">
    <property type="entry name" value="Butyryl-CoA Dehydrogenase, subunit A, domain 3"/>
    <property type="match status" value="1"/>
</dbReference>
<dbReference type="InterPro" id="IPR037069">
    <property type="entry name" value="AcylCoA_DH/ox_N_sf"/>
</dbReference>
<sequence>MIDLLHSDVEESLRSSVRSALQRTLDDALPARLADEPDADVTGLWSALAEQLGLAGLLVPESLGGAGASAREAAVVLEELGAAVAPVPFLTSAVVATTALVHAGDEVHLPALAAGERTAALVLPWTARRGAWTPVDHSAEPVAGALGADLFLVPTRDEGGATSLRVCGRDEVDLTPITSLDVTRPLARVTVTGTGTEVASGGRADDAVDAALAAGAALLASEQLGLTRWSLETTVEYAKTRVQFARPIGSFQAIKHRLADLYLLLVTTQAAARYAAATLADEDPDQYVAQALAQSFCSDAAVHATEEALQLHGGIGMTWEAPVHTRLKRAKSDQLALGTPDRHRTDLAALVDLPAS</sequence>
<dbReference type="PANTHER" id="PTHR43884">
    <property type="entry name" value="ACYL-COA DEHYDROGENASE"/>
    <property type="match status" value="1"/>
</dbReference>
<protein>
    <submittedName>
        <fullName evidence="8">Acyl-CoA dehydrogenase family protein</fullName>
        <ecNumber evidence="8">1.-.-.-</ecNumber>
    </submittedName>
</protein>
<feature type="domain" description="Acyl-CoA dehydrogenase/oxidase N-terminal" evidence="7">
    <location>
        <begin position="9"/>
        <end position="106"/>
    </location>
</feature>
<dbReference type="EMBL" id="JAWLKJ010000002">
    <property type="protein sequence ID" value="MDV6298981.1"/>
    <property type="molecule type" value="Genomic_DNA"/>
</dbReference>
<evidence type="ECO:0000259" key="7">
    <source>
        <dbReference type="Pfam" id="PF02771"/>
    </source>
</evidence>
<dbReference type="PANTHER" id="PTHR43884:SF20">
    <property type="entry name" value="ACYL-COA DEHYDROGENASE FADE28"/>
    <property type="match status" value="1"/>
</dbReference>
<keyword evidence="4" id="KW-0274">FAD</keyword>
<evidence type="ECO:0000256" key="4">
    <source>
        <dbReference type="ARBA" id="ARBA00022827"/>
    </source>
</evidence>
<evidence type="ECO:0000259" key="6">
    <source>
        <dbReference type="Pfam" id="PF00441"/>
    </source>
</evidence>
<comment type="cofactor">
    <cofactor evidence="1">
        <name>FAD</name>
        <dbReference type="ChEBI" id="CHEBI:57692"/>
    </cofactor>
</comment>
<evidence type="ECO:0000313" key="8">
    <source>
        <dbReference type="EMBL" id="MDV6298981.1"/>
    </source>
</evidence>
<comment type="caution">
    <text evidence="8">The sequence shown here is derived from an EMBL/GenBank/DDBJ whole genome shotgun (WGS) entry which is preliminary data.</text>
</comment>
<accession>A0AAE4QVB4</accession>
<dbReference type="SUPFAM" id="SSF56645">
    <property type="entry name" value="Acyl-CoA dehydrogenase NM domain-like"/>
    <property type="match status" value="1"/>
</dbReference>
<dbReference type="EC" id="1.-.-.-" evidence="8"/>
<gene>
    <name evidence="8" type="ORF">R3P82_07610</name>
</gene>
<dbReference type="InterPro" id="IPR009100">
    <property type="entry name" value="AcylCoA_DH/oxidase_NM_dom_sf"/>
</dbReference>
<comment type="similarity">
    <text evidence="2">Belongs to the acyl-CoA dehydrogenase family.</text>
</comment>
<proteinExistence type="inferred from homology"/>
<name>A0AAE4QVB4_9ACTN</name>
<evidence type="ECO:0000256" key="2">
    <source>
        <dbReference type="ARBA" id="ARBA00009347"/>
    </source>
</evidence>
<evidence type="ECO:0000256" key="5">
    <source>
        <dbReference type="ARBA" id="ARBA00023002"/>
    </source>
</evidence>
<evidence type="ECO:0000256" key="1">
    <source>
        <dbReference type="ARBA" id="ARBA00001974"/>
    </source>
</evidence>
<dbReference type="RefSeq" id="WP_317469519.1">
    <property type="nucleotide sequence ID" value="NZ_JAWLKJ010000002.1"/>
</dbReference>
<dbReference type="GO" id="GO:0050660">
    <property type="term" value="F:flavin adenine dinucleotide binding"/>
    <property type="evidence" value="ECO:0007669"/>
    <property type="project" value="InterPro"/>
</dbReference>
<evidence type="ECO:0000313" key="9">
    <source>
        <dbReference type="Proteomes" id="UP001185873"/>
    </source>
</evidence>
<dbReference type="InterPro" id="IPR036250">
    <property type="entry name" value="AcylCo_DH-like_C"/>
</dbReference>
<reference evidence="8" key="1">
    <citation type="submission" date="2023-10" db="EMBL/GenBank/DDBJ databases">
        <title>Development of a sustainable strategy for remediation of hydrocarbon-contaminated territories based on the waste exchange concept.</title>
        <authorList>
            <person name="Krivoruchko A."/>
        </authorList>
    </citation>
    <scope>NUCLEOTIDE SEQUENCE</scope>
    <source>
        <strain evidence="8">IEGM 1175</strain>
    </source>
</reference>